<evidence type="ECO:0000313" key="2">
    <source>
        <dbReference type="Proteomes" id="UP000322524"/>
    </source>
</evidence>
<dbReference type="OrthoDB" id="2720271at2"/>
<reference evidence="1 2" key="1">
    <citation type="submission" date="2019-08" db="EMBL/GenBank/DDBJ databases">
        <title>Bacillus genomes from the desert of Cuatro Cienegas, Coahuila.</title>
        <authorList>
            <person name="Olmedo-Alvarez G."/>
        </authorList>
    </citation>
    <scope>NUCLEOTIDE SEQUENCE [LARGE SCALE GENOMIC DNA]</scope>
    <source>
        <strain evidence="1 2">CH28_1T</strain>
    </source>
</reference>
<dbReference type="STRING" id="79883.GCA_001636495_04183"/>
<sequence length="115" mass="13847">MKESLYRYLIKCSVAELPPEKQLFYHFIQDVEYAYEVQAETPEQYYDLLVKHHPYIEAANHFDMPVETARNLMIEIEQEIRNAVDNRMQQVFWVDYTKQVSAIKPSNKQYFFIGM</sequence>
<accession>A0A5D4T002</accession>
<gene>
    <name evidence="1" type="ORF">FZC76_13535</name>
</gene>
<comment type="caution">
    <text evidence="1">The sequence shown here is derived from an EMBL/GenBank/DDBJ whole genome shotgun (WGS) entry which is preliminary data.</text>
</comment>
<organism evidence="1 2">
    <name type="scientific">Sutcliffiella horikoshii</name>
    <dbReference type="NCBI Taxonomy" id="79883"/>
    <lineage>
        <taxon>Bacteria</taxon>
        <taxon>Bacillati</taxon>
        <taxon>Bacillota</taxon>
        <taxon>Bacilli</taxon>
        <taxon>Bacillales</taxon>
        <taxon>Bacillaceae</taxon>
        <taxon>Sutcliffiella</taxon>
    </lineage>
</organism>
<dbReference type="Proteomes" id="UP000322524">
    <property type="component" value="Unassembled WGS sequence"/>
</dbReference>
<proteinExistence type="predicted"/>
<dbReference type="AlphaFoldDB" id="A0A5D4T002"/>
<evidence type="ECO:0000313" key="1">
    <source>
        <dbReference type="EMBL" id="TYS67594.1"/>
    </source>
</evidence>
<protein>
    <submittedName>
        <fullName evidence="1">Uncharacterized protein</fullName>
    </submittedName>
</protein>
<dbReference type="EMBL" id="VTEV01000005">
    <property type="protein sequence ID" value="TYS67594.1"/>
    <property type="molecule type" value="Genomic_DNA"/>
</dbReference>
<dbReference type="RefSeq" id="WP_148988705.1">
    <property type="nucleotide sequence ID" value="NZ_VTEV01000005.1"/>
</dbReference>
<name>A0A5D4T002_9BACI</name>